<evidence type="ECO:0000256" key="1">
    <source>
        <dbReference type="SAM" id="MobiDB-lite"/>
    </source>
</evidence>
<dbReference type="PROSITE" id="PS50181">
    <property type="entry name" value="FBOX"/>
    <property type="match status" value="1"/>
</dbReference>
<comment type="caution">
    <text evidence="3">The sequence shown here is derived from an EMBL/GenBank/DDBJ whole genome shotgun (WGS) entry which is preliminary data.</text>
</comment>
<dbReference type="Pfam" id="PF12937">
    <property type="entry name" value="F-box-like"/>
    <property type="match status" value="1"/>
</dbReference>
<name>A0ABR2ZTS8_9AGAR</name>
<protein>
    <recommendedName>
        <fullName evidence="2">F-box domain-containing protein</fullName>
    </recommendedName>
</protein>
<feature type="domain" description="F-box" evidence="2">
    <location>
        <begin position="29"/>
        <end position="78"/>
    </location>
</feature>
<dbReference type="SMART" id="SM00256">
    <property type="entry name" value="FBOX"/>
    <property type="match status" value="1"/>
</dbReference>
<evidence type="ECO:0000313" key="3">
    <source>
        <dbReference type="EMBL" id="KAL0064254.1"/>
    </source>
</evidence>
<dbReference type="Gene3D" id="1.20.1280.50">
    <property type="match status" value="1"/>
</dbReference>
<dbReference type="InterPro" id="IPR036047">
    <property type="entry name" value="F-box-like_dom_sf"/>
</dbReference>
<dbReference type="SUPFAM" id="SSF81383">
    <property type="entry name" value="F-box domain"/>
    <property type="match status" value="1"/>
</dbReference>
<evidence type="ECO:0000259" key="2">
    <source>
        <dbReference type="PROSITE" id="PS50181"/>
    </source>
</evidence>
<sequence>MAGKRKVAKKPPATQQGDHNVGRRRKAALQYIKEMPLDILFEIFVCLEPRDLLRISRTSRDLRNILMSKSSLFIWRTSRKNASIPDPFPRMSEPAFAHLLFDSHCHFCSTAIVQTIIWEAMCRCCNRCLDSVFMAGSDVDEELDQTGLRIPDEMWKLFPRFIPFTIENQKDFSAYRRFINNNAPYLHGDEPDHDENGSYLRAETRGIIRSYEEIPEEQRQQWLQAEVEVAEARVKHIRECRKWQSDEYKRQERGRAAVKKERYQAILQRLEEPGWKEDLSLHNVRDKFRKHKLVNQSKPLTDRIWRNIAPTLEEYLQTEMHGFAESERCRIRQLRVQVLVDFLWEHQEQHLSRDLVMPSVLDIVLWQPVRTIIEAPPYSKSTLQSVFNVLMPQLPSFIQEWNDSRTQTILESLQRHRPGSTKDDLLLSTSLFRCTNNDCRGLQSIYSYPAVLYHTCERGYSSTEERAWISQVALFIAQQRNLAPRSSPCLQVEVHPIATLVSEAICRLSQLNPNTATIDAMFKNNPFVECRTCMTKDGDRLFMRWTTAVRKAYLPQIGFDATDTGLSR</sequence>
<evidence type="ECO:0000313" key="4">
    <source>
        <dbReference type="Proteomes" id="UP001437256"/>
    </source>
</evidence>
<dbReference type="Proteomes" id="UP001437256">
    <property type="component" value="Unassembled WGS sequence"/>
</dbReference>
<gene>
    <name evidence="3" type="ORF">AAF712_008839</name>
</gene>
<keyword evidence="4" id="KW-1185">Reference proteome</keyword>
<dbReference type="InterPro" id="IPR001810">
    <property type="entry name" value="F-box_dom"/>
</dbReference>
<reference evidence="3 4" key="1">
    <citation type="submission" date="2024-05" db="EMBL/GenBank/DDBJ databases">
        <title>A draft genome resource for the thread blight pathogen Marasmius tenuissimus strain MS-2.</title>
        <authorList>
            <person name="Yulfo-Soto G.E."/>
            <person name="Baruah I.K."/>
            <person name="Amoako-Attah I."/>
            <person name="Bukari Y."/>
            <person name="Meinhardt L.W."/>
            <person name="Bailey B.A."/>
            <person name="Cohen S.P."/>
        </authorList>
    </citation>
    <scope>NUCLEOTIDE SEQUENCE [LARGE SCALE GENOMIC DNA]</scope>
    <source>
        <strain evidence="3 4">MS-2</strain>
    </source>
</reference>
<feature type="region of interest" description="Disordered" evidence="1">
    <location>
        <begin position="1"/>
        <end position="22"/>
    </location>
</feature>
<organism evidence="3 4">
    <name type="scientific">Marasmius tenuissimus</name>
    <dbReference type="NCBI Taxonomy" id="585030"/>
    <lineage>
        <taxon>Eukaryota</taxon>
        <taxon>Fungi</taxon>
        <taxon>Dikarya</taxon>
        <taxon>Basidiomycota</taxon>
        <taxon>Agaricomycotina</taxon>
        <taxon>Agaricomycetes</taxon>
        <taxon>Agaricomycetidae</taxon>
        <taxon>Agaricales</taxon>
        <taxon>Marasmiineae</taxon>
        <taxon>Marasmiaceae</taxon>
        <taxon>Marasmius</taxon>
    </lineage>
</organism>
<accession>A0ABR2ZTS8</accession>
<dbReference type="CDD" id="cd09917">
    <property type="entry name" value="F-box_SF"/>
    <property type="match status" value="1"/>
</dbReference>
<proteinExistence type="predicted"/>
<dbReference type="EMBL" id="JBBXMP010000065">
    <property type="protein sequence ID" value="KAL0064254.1"/>
    <property type="molecule type" value="Genomic_DNA"/>
</dbReference>